<name>A0A812AWJ7_ACAPH</name>
<dbReference type="Proteomes" id="UP000597762">
    <property type="component" value="Unassembled WGS sequence"/>
</dbReference>
<evidence type="ECO:0000256" key="1">
    <source>
        <dbReference type="SAM" id="Phobius"/>
    </source>
</evidence>
<organism evidence="2 3">
    <name type="scientific">Acanthosepion pharaonis</name>
    <name type="common">Pharaoh cuttlefish</name>
    <name type="synonym">Sepia pharaonis</name>
    <dbReference type="NCBI Taxonomy" id="158019"/>
    <lineage>
        <taxon>Eukaryota</taxon>
        <taxon>Metazoa</taxon>
        <taxon>Spiralia</taxon>
        <taxon>Lophotrochozoa</taxon>
        <taxon>Mollusca</taxon>
        <taxon>Cephalopoda</taxon>
        <taxon>Coleoidea</taxon>
        <taxon>Decapodiformes</taxon>
        <taxon>Sepiida</taxon>
        <taxon>Sepiina</taxon>
        <taxon>Sepiidae</taxon>
        <taxon>Acanthosepion</taxon>
    </lineage>
</organism>
<dbReference type="EMBL" id="CAHIKZ030000187">
    <property type="protein sequence ID" value="CAE1158763.1"/>
    <property type="molecule type" value="Genomic_DNA"/>
</dbReference>
<keyword evidence="1" id="KW-0812">Transmembrane</keyword>
<reference evidence="2" key="1">
    <citation type="submission" date="2021-01" db="EMBL/GenBank/DDBJ databases">
        <authorList>
            <person name="Li R."/>
            <person name="Bekaert M."/>
        </authorList>
    </citation>
    <scope>NUCLEOTIDE SEQUENCE</scope>
    <source>
        <strain evidence="2">Farmed</strain>
    </source>
</reference>
<sequence length="372" mass="42479">MNWFCGWAVGRSDGGVNESMTVSSPTRNDNQNALLLSFVQRIDQRPRLDSTRPSPDGLPLKGRLFLVAFASSNNCRADVDPIPTHSCDNNSHHHHHHHILHPSSYFPYSPSISNLVLFSTDLSFSYFFYCVRSFSILVLIFFSSFFRNFIFLTFTDINSVPPSLPPLSLSLSLSLSSCHSFIDPSFCSFALFLFFFFHSLDVVSSSIFLSVYPPFFYSNDVTYESFSQSFFHNHLIFLPASLQEIFFTPVLFLLFDILTSYSIYFFLDMLPILSFDIICKPITCTPPLSLSLSLSLSIYLSLSLPVSRLSSSCFQLFQLFSHSRVISSCFQFMSISSFDVQRMFPSLLADIQWLLLLRAIFTRKPPDPFIDR</sequence>
<feature type="transmembrane region" description="Helical" evidence="1">
    <location>
        <begin position="126"/>
        <end position="146"/>
    </location>
</feature>
<comment type="caution">
    <text evidence="2">The sequence shown here is derived from an EMBL/GenBank/DDBJ whole genome shotgun (WGS) entry which is preliminary data.</text>
</comment>
<accession>A0A812AWJ7</accession>
<proteinExistence type="predicted"/>
<evidence type="ECO:0000313" key="3">
    <source>
        <dbReference type="Proteomes" id="UP000597762"/>
    </source>
</evidence>
<feature type="transmembrane region" description="Helical" evidence="1">
    <location>
        <begin position="189"/>
        <end position="212"/>
    </location>
</feature>
<keyword evidence="3" id="KW-1185">Reference proteome</keyword>
<protein>
    <submittedName>
        <fullName evidence="2">Uncharacterized protein</fullName>
    </submittedName>
</protein>
<keyword evidence="1" id="KW-1133">Transmembrane helix</keyword>
<feature type="transmembrane region" description="Helical" evidence="1">
    <location>
        <begin position="245"/>
        <end position="267"/>
    </location>
</feature>
<evidence type="ECO:0000313" key="2">
    <source>
        <dbReference type="EMBL" id="CAE1158763.1"/>
    </source>
</evidence>
<gene>
    <name evidence="2" type="ORF">SPHA_5677</name>
</gene>
<dbReference type="AlphaFoldDB" id="A0A812AWJ7"/>
<keyword evidence="1" id="KW-0472">Membrane</keyword>